<sequence>MCPGWVASFSRASWRASRPTCVAVIPALLPVLKKASIPLWRKLFIIECIVVCYGGSGKSR</sequence>
<dbReference type="EMBL" id="CR555306">
    <property type="protein sequence ID" value="CAI07550.1"/>
    <property type="molecule type" value="Genomic_DNA"/>
</dbReference>
<protein>
    <submittedName>
        <fullName evidence="1">Uncharacterized protein</fullName>
    </submittedName>
</protein>
<dbReference type="HOGENOM" id="CLU_2931067_0_0_4"/>
<organism evidence="1 2">
    <name type="scientific">Aromatoleum aromaticum (strain DSM 19018 / LMG 30748 / EbN1)</name>
    <name type="common">Azoarcus sp. (strain EbN1)</name>
    <dbReference type="NCBI Taxonomy" id="76114"/>
    <lineage>
        <taxon>Bacteria</taxon>
        <taxon>Pseudomonadati</taxon>
        <taxon>Pseudomonadota</taxon>
        <taxon>Betaproteobacteria</taxon>
        <taxon>Rhodocyclales</taxon>
        <taxon>Rhodocyclaceae</taxon>
        <taxon>Aromatoleum</taxon>
    </lineage>
</organism>
<reference evidence="1 2" key="1">
    <citation type="journal article" date="2005" name="Arch. Microbiol.">
        <title>The genome sequence of an anaerobic aromatic-degrading denitrifying bacterium, strain EbN1.</title>
        <authorList>
            <person name="Rabus R."/>
            <person name="Kube M."/>
            <person name="Heider J."/>
            <person name="Beck A."/>
            <person name="Heitmann K."/>
            <person name="Widdel F."/>
            <person name="Reinhardt R."/>
        </authorList>
    </citation>
    <scope>NUCLEOTIDE SEQUENCE [LARGE SCALE GENOMIC DNA]</scope>
    <source>
        <strain evidence="1 2">EbN1</strain>
    </source>
</reference>
<keyword evidence="2" id="KW-1185">Reference proteome</keyword>
<gene>
    <name evidence="1" type="ORF">ebA2526</name>
</gene>
<dbReference type="Proteomes" id="UP000006552">
    <property type="component" value="Chromosome"/>
</dbReference>
<evidence type="ECO:0000313" key="2">
    <source>
        <dbReference type="Proteomes" id="UP000006552"/>
    </source>
</evidence>
<proteinExistence type="predicted"/>
<accession>Q5P562</accession>
<name>Q5P562_AROAE</name>
<dbReference type="KEGG" id="eba:ebA2526"/>
<dbReference type="AlphaFoldDB" id="Q5P562"/>
<evidence type="ECO:0000313" key="1">
    <source>
        <dbReference type="EMBL" id="CAI07550.1"/>
    </source>
</evidence>